<dbReference type="PROSITE" id="PS00600">
    <property type="entry name" value="AA_TRANSFER_CLASS_3"/>
    <property type="match status" value="1"/>
</dbReference>
<sequence>MTDTRTLIDNDRRHVFHASTHLRDYAHGDLPGRVITGGKGISIVDRDGREMIDAFAGLYCVNIGYGRTEIAEAIYAQAKELAYYHTYVGHSNEPLIALSERIAKLAGNGLNKVYYGLSGSDANETQIKLVRYYHNVTGRPQKKKIISRQRGYHGSSIAAGSLTGLPAFHQHFDLPIEGVLHTEAPYYYRRPRGGVDSNGRPRGEMSEREFSAYCAEQLEAMIQREGPETVGAFIGEPVLGTGGIIPPPAGYWDAIQAVLKRHDILLIADEVVSGFGRLGSDFGFQHYGIKPDLVTIAKGLTSAYQPLSGVIVGERVWKALEDGTGEYGPIGHGWTYSGHPLGAAAAMANLDIIERENLVGNAAETGAYFNAQLKKTFGEHPLVGDVRGEGLMAALEFAPTKGEYTPFDPSLKVGARVAAAALEENLIARAMPNGDILGFAPPLVIDRGQVDEVIARAKRAVDKVTDALTREGKLNA</sequence>
<name>A0A1Q8SQ18_9GAMM</name>
<dbReference type="NCBIfam" id="NF004767">
    <property type="entry name" value="PRK06105.1"/>
    <property type="match status" value="1"/>
</dbReference>
<evidence type="ECO:0000313" key="8">
    <source>
        <dbReference type="Proteomes" id="UP000186878"/>
    </source>
</evidence>
<keyword evidence="8" id="KW-1185">Reference proteome</keyword>
<comment type="caution">
    <text evidence="7">The sequence shown here is derived from an EMBL/GenBank/DDBJ whole genome shotgun (WGS) entry which is preliminary data.</text>
</comment>
<dbReference type="InterPro" id="IPR015421">
    <property type="entry name" value="PyrdxlP-dep_Trfase_major"/>
</dbReference>
<reference evidence="7 8" key="1">
    <citation type="submission" date="2016-12" db="EMBL/GenBank/DDBJ databases">
        <title>Draft genome sequences of strains Salinicola socius SMB35, Salinicola sp. MH3R3-1 and Chromohalobacter sp. SMB17 from the Verkhnekamsk potash mining region of Russia.</title>
        <authorList>
            <person name="Mavrodi D.V."/>
            <person name="Olsson B.E."/>
            <person name="Korsakova E.S."/>
            <person name="Pyankova A."/>
            <person name="Mavrodi O.V."/>
            <person name="Plotnikova E.G."/>
        </authorList>
    </citation>
    <scope>NUCLEOTIDE SEQUENCE [LARGE SCALE GENOMIC DNA]</scope>
    <source>
        <strain evidence="7 8">SMB35</strain>
    </source>
</reference>
<dbReference type="FunFam" id="3.40.640.10:FF:000014">
    <property type="entry name" value="Adenosylmethionine-8-amino-7-oxononanoate aminotransferase, probable"/>
    <property type="match status" value="1"/>
</dbReference>
<evidence type="ECO:0000256" key="1">
    <source>
        <dbReference type="ARBA" id="ARBA00001933"/>
    </source>
</evidence>
<comment type="similarity">
    <text evidence="2 6">Belongs to the class-III pyridoxal-phosphate-dependent aminotransferase family.</text>
</comment>
<dbReference type="PANTHER" id="PTHR43094">
    <property type="entry name" value="AMINOTRANSFERASE"/>
    <property type="match status" value="1"/>
</dbReference>
<evidence type="ECO:0000313" key="7">
    <source>
        <dbReference type="EMBL" id="OLO03492.1"/>
    </source>
</evidence>
<dbReference type="Gene3D" id="3.90.1150.10">
    <property type="entry name" value="Aspartate Aminotransferase, domain 1"/>
    <property type="match status" value="1"/>
</dbReference>
<dbReference type="CDD" id="cd00610">
    <property type="entry name" value="OAT_like"/>
    <property type="match status" value="1"/>
</dbReference>
<dbReference type="PANTHER" id="PTHR43094:SF1">
    <property type="entry name" value="AMINOTRANSFERASE CLASS-III"/>
    <property type="match status" value="1"/>
</dbReference>
<dbReference type="Proteomes" id="UP000186878">
    <property type="component" value="Unassembled WGS sequence"/>
</dbReference>
<evidence type="ECO:0000256" key="4">
    <source>
        <dbReference type="ARBA" id="ARBA00022679"/>
    </source>
</evidence>
<dbReference type="InterPro" id="IPR049704">
    <property type="entry name" value="Aminotrans_3_PPA_site"/>
</dbReference>
<dbReference type="Pfam" id="PF00202">
    <property type="entry name" value="Aminotran_3"/>
    <property type="match status" value="1"/>
</dbReference>
<dbReference type="RefSeq" id="WP_075570837.1">
    <property type="nucleotide sequence ID" value="NZ_MSDO01000021.1"/>
</dbReference>
<keyword evidence="5 6" id="KW-0663">Pyridoxal phosphate</keyword>
<keyword evidence="3" id="KW-0032">Aminotransferase</keyword>
<dbReference type="AlphaFoldDB" id="A0A1Q8SQ18"/>
<accession>A0A1Q8SQ18</accession>
<dbReference type="OrthoDB" id="7052035at2"/>
<dbReference type="STRING" id="404433.BTW07_14210"/>
<protein>
    <recommendedName>
        <fullName evidence="9">Aspartate aminotransferase family protein</fullName>
    </recommendedName>
</protein>
<dbReference type="GO" id="GO:0030170">
    <property type="term" value="F:pyridoxal phosphate binding"/>
    <property type="evidence" value="ECO:0007669"/>
    <property type="project" value="InterPro"/>
</dbReference>
<proteinExistence type="inferred from homology"/>
<evidence type="ECO:0000256" key="6">
    <source>
        <dbReference type="RuleBase" id="RU003560"/>
    </source>
</evidence>
<dbReference type="InterPro" id="IPR005814">
    <property type="entry name" value="Aminotrans_3"/>
</dbReference>
<evidence type="ECO:0000256" key="3">
    <source>
        <dbReference type="ARBA" id="ARBA00022576"/>
    </source>
</evidence>
<dbReference type="Gene3D" id="3.40.640.10">
    <property type="entry name" value="Type I PLP-dependent aspartate aminotransferase-like (Major domain)"/>
    <property type="match status" value="1"/>
</dbReference>
<keyword evidence="4" id="KW-0808">Transferase</keyword>
<dbReference type="SUPFAM" id="SSF53383">
    <property type="entry name" value="PLP-dependent transferases"/>
    <property type="match status" value="1"/>
</dbReference>
<gene>
    <name evidence="7" type="ORF">BTW07_14210</name>
</gene>
<dbReference type="InterPro" id="IPR015422">
    <property type="entry name" value="PyrdxlP-dep_Trfase_small"/>
</dbReference>
<evidence type="ECO:0000256" key="5">
    <source>
        <dbReference type="ARBA" id="ARBA00022898"/>
    </source>
</evidence>
<dbReference type="EMBL" id="MSDO01000021">
    <property type="protein sequence ID" value="OLO03492.1"/>
    <property type="molecule type" value="Genomic_DNA"/>
</dbReference>
<dbReference type="NCBIfam" id="NF005684">
    <property type="entry name" value="PRK07482.1"/>
    <property type="match status" value="1"/>
</dbReference>
<organism evidence="7 8">
    <name type="scientific">Salinicola socius</name>
    <dbReference type="NCBI Taxonomy" id="404433"/>
    <lineage>
        <taxon>Bacteria</taxon>
        <taxon>Pseudomonadati</taxon>
        <taxon>Pseudomonadota</taxon>
        <taxon>Gammaproteobacteria</taxon>
        <taxon>Oceanospirillales</taxon>
        <taxon>Halomonadaceae</taxon>
        <taxon>Salinicola</taxon>
    </lineage>
</organism>
<evidence type="ECO:0008006" key="9">
    <source>
        <dbReference type="Google" id="ProtNLM"/>
    </source>
</evidence>
<dbReference type="InterPro" id="IPR015424">
    <property type="entry name" value="PyrdxlP-dep_Trfase"/>
</dbReference>
<comment type="cofactor">
    <cofactor evidence="1">
        <name>pyridoxal 5'-phosphate</name>
        <dbReference type="ChEBI" id="CHEBI:597326"/>
    </cofactor>
</comment>
<dbReference type="GO" id="GO:0008483">
    <property type="term" value="F:transaminase activity"/>
    <property type="evidence" value="ECO:0007669"/>
    <property type="project" value="UniProtKB-KW"/>
</dbReference>
<evidence type="ECO:0000256" key="2">
    <source>
        <dbReference type="ARBA" id="ARBA00008954"/>
    </source>
</evidence>